<dbReference type="PANTHER" id="PTHR12215">
    <property type="entry name" value="PHOSPHOPANTETHEINE TRANSFERASE"/>
    <property type="match status" value="1"/>
</dbReference>
<dbReference type="InterPro" id="IPR008278">
    <property type="entry name" value="4-PPantetheinyl_Trfase_dom"/>
</dbReference>
<name>A0ABY5VH18_9FIRM</name>
<dbReference type="Proteomes" id="UP001060164">
    <property type="component" value="Chromosome"/>
</dbReference>
<protein>
    <submittedName>
        <fullName evidence="4">4'-phosphopantetheinyl transferase superfamily protein</fullName>
    </submittedName>
</protein>
<evidence type="ECO:0000313" key="4">
    <source>
        <dbReference type="EMBL" id="UWP59890.1"/>
    </source>
</evidence>
<dbReference type="PANTHER" id="PTHR12215:SF10">
    <property type="entry name" value="L-AMINOADIPATE-SEMIALDEHYDE DEHYDROGENASE-PHOSPHOPANTETHEINYL TRANSFERASE"/>
    <property type="match status" value="1"/>
</dbReference>
<proteinExistence type="inferred from homology"/>
<evidence type="ECO:0000256" key="2">
    <source>
        <dbReference type="ARBA" id="ARBA00022679"/>
    </source>
</evidence>
<sequence length="194" mass="22168">MCNEVTAIYAVKIPESQKRSGRKQEHTAGLRLLKYGLRDMFGIGPGEVLTERGPSGKPYLVNCPGVHFNISHSGGYAVCAVGSVPMGVDIEFRRELDYRRLAEKALTAEEKKDMENSSDPGRYFFDRWVEKESYLKWKGTGITENLKKIDRKDGFSCHFELADGFSCAIWSEKPMKLKICRIDDRELFEDDRMQ</sequence>
<evidence type="ECO:0000256" key="1">
    <source>
        <dbReference type="ARBA" id="ARBA00010990"/>
    </source>
</evidence>
<dbReference type="RefSeq" id="WP_148511904.1">
    <property type="nucleotide sequence ID" value="NZ_CABLBR010000007.1"/>
</dbReference>
<dbReference type="InterPro" id="IPR050559">
    <property type="entry name" value="P-Pant_transferase_sf"/>
</dbReference>
<dbReference type="GO" id="GO:0016740">
    <property type="term" value="F:transferase activity"/>
    <property type="evidence" value="ECO:0007669"/>
    <property type="project" value="UniProtKB-KW"/>
</dbReference>
<dbReference type="InterPro" id="IPR037143">
    <property type="entry name" value="4-PPantetheinyl_Trfase_dom_sf"/>
</dbReference>
<gene>
    <name evidence="4" type="ORF">NQ502_02160</name>
</gene>
<organism evidence="4 5">
    <name type="scientific">Ruminococcus gauvreauii</name>
    <dbReference type="NCBI Taxonomy" id="438033"/>
    <lineage>
        <taxon>Bacteria</taxon>
        <taxon>Bacillati</taxon>
        <taxon>Bacillota</taxon>
        <taxon>Clostridia</taxon>
        <taxon>Eubacteriales</taxon>
        <taxon>Oscillospiraceae</taxon>
        <taxon>Ruminococcus</taxon>
    </lineage>
</organism>
<dbReference type="EMBL" id="CP102290">
    <property type="protein sequence ID" value="UWP59890.1"/>
    <property type="molecule type" value="Genomic_DNA"/>
</dbReference>
<evidence type="ECO:0000313" key="5">
    <source>
        <dbReference type="Proteomes" id="UP001060164"/>
    </source>
</evidence>
<dbReference type="SUPFAM" id="SSF56214">
    <property type="entry name" value="4'-phosphopantetheinyl transferase"/>
    <property type="match status" value="2"/>
</dbReference>
<comment type="similarity">
    <text evidence="1">Belongs to the P-Pant transferase superfamily. Gsp/Sfp/HetI/AcpT family.</text>
</comment>
<accession>A0ABY5VH18</accession>
<keyword evidence="2 4" id="KW-0808">Transferase</keyword>
<dbReference type="Gene3D" id="3.90.470.20">
    <property type="entry name" value="4'-phosphopantetheinyl transferase domain"/>
    <property type="match status" value="1"/>
</dbReference>
<reference evidence="4" key="1">
    <citation type="journal article" date="2022" name="Cell">
        <title>Design, construction, and in vivo augmentation of a complex gut microbiome.</title>
        <authorList>
            <person name="Cheng A.G."/>
            <person name="Ho P.Y."/>
            <person name="Aranda-Diaz A."/>
            <person name="Jain S."/>
            <person name="Yu F.B."/>
            <person name="Meng X."/>
            <person name="Wang M."/>
            <person name="Iakiviak M."/>
            <person name="Nagashima K."/>
            <person name="Zhao A."/>
            <person name="Murugkar P."/>
            <person name="Patil A."/>
            <person name="Atabakhsh K."/>
            <person name="Weakley A."/>
            <person name="Yan J."/>
            <person name="Brumbaugh A.R."/>
            <person name="Higginbottom S."/>
            <person name="Dimas A."/>
            <person name="Shiver A.L."/>
            <person name="Deutschbauer A."/>
            <person name="Neff N."/>
            <person name="Sonnenburg J.L."/>
            <person name="Huang K.C."/>
            <person name="Fischbach M.A."/>
        </authorList>
    </citation>
    <scope>NUCLEOTIDE SEQUENCE</scope>
    <source>
        <strain evidence="4">DSM 19829</strain>
    </source>
</reference>
<dbReference type="Pfam" id="PF01648">
    <property type="entry name" value="ACPS"/>
    <property type="match status" value="1"/>
</dbReference>
<evidence type="ECO:0000259" key="3">
    <source>
        <dbReference type="Pfam" id="PF01648"/>
    </source>
</evidence>
<feature type="domain" description="4'-phosphopantetheinyl transferase" evidence="3">
    <location>
        <begin position="85"/>
        <end position="156"/>
    </location>
</feature>
<keyword evidence="5" id="KW-1185">Reference proteome</keyword>